<dbReference type="EMBL" id="CP133623">
    <property type="protein sequence ID" value="WMV57736.1"/>
    <property type="molecule type" value="Genomic_DNA"/>
</dbReference>
<evidence type="ECO:0000313" key="3">
    <source>
        <dbReference type="Proteomes" id="UP001234989"/>
    </source>
</evidence>
<keyword evidence="1" id="KW-0472">Membrane</keyword>
<dbReference type="InterPro" id="IPR011692">
    <property type="entry name" value="Stress_up-reg_Nod19"/>
</dbReference>
<dbReference type="PANTHER" id="PTHR33390">
    <property type="entry name" value="STRESS UP-REGULATED NOD 19 PROTEIN"/>
    <property type="match status" value="1"/>
</dbReference>
<dbReference type="AlphaFoldDB" id="A0AAF0ZZU9"/>
<proteinExistence type="predicted"/>
<name>A0AAF0ZZU9_SOLVR</name>
<keyword evidence="1" id="KW-0812">Transmembrane</keyword>
<accession>A0AAF0ZZU9</accession>
<dbReference type="Pfam" id="PF07712">
    <property type="entry name" value="SURNod19"/>
    <property type="match status" value="1"/>
</dbReference>
<reference evidence="2" key="1">
    <citation type="submission" date="2023-08" db="EMBL/GenBank/DDBJ databases">
        <title>A de novo genome assembly of Solanum verrucosum Schlechtendal, a Mexican diploid species geographically isolated from the other diploid A-genome species in potato relatives.</title>
        <authorList>
            <person name="Hosaka K."/>
        </authorList>
    </citation>
    <scope>NUCLEOTIDE SEQUENCE</scope>
    <source>
        <tissue evidence="2">Young leaves</tissue>
    </source>
</reference>
<dbReference type="PANTHER" id="PTHR33390:SF9">
    <property type="entry name" value="STRESS UP-REGULATED NOD 19 PROTEIN"/>
    <property type="match status" value="1"/>
</dbReference>
<sequence length="179" mass="19454">MNTRLVSKCCTTVKVVRVRKLVNWQSTAPIRGDEDGRVICSSLPIYGKGKKPGNEAGYIVGMSSCYPRPGSIKLSEGETTTLLSNYSNDQRHIGVLGLFYLLVAERSLKHNSTLHSADGTGEIVILQNVVGALAVFGIALLVCAVVIYQRRNTRDQEGYESILTQGSLQLVTLVPSTLE</sequence>
<feature type="transmembrane region" description="Helical" evidence="1">
    <location>
        <begin position="129"/>
        <end position="148"/>
    </location>
</feature>
<evidence type="ECO:0000256" key="1">
    <source>
        <dbReference type="SAM" id="Phobius"/>
    </source>
</evidence>
<keyword evidence="3" id="KW-1185">Reference proteome</keyword>
<evidence type="ECO:0000313" key="2">
    <source>
        <dbReference type="EMBL" id="WMV57736.1"/>
    </source>
</evidence>
<dbReference type="Proteomes" id="UP001234989">
    <property type="component" value="Chromosome 12"/>
</dbReference>
<organism evidence="2 3">
    <name type="scientific">Solanum verrucosum</name>
    <dbReference type="NCBI Taxonomy" id="315347"/>
    <lineage>
        <taxon>Eukaryota</taxon>
        <taxon>Viridiplantae</taxon>
        <taxon>Streptophyta</taxon>
        <taxon>Embryophyta</taxon>
        <taxon>Tracheophyta</taxon>
        <taxon>Spermatophyta</taxon>
        <taxon>Magnoliopsida</taxon>
        <taxon>eudicotyledons</taxon>
        <taxon>Gunneridae</taxon>
        <taxon>Pentapetalae</taxon>
        <taxon>asterids</taxon>
        <taxon>lamiids</taxon>
        <taxon>Solanales</taxon>
        <taxon>Solanaceae</taxon>
        <taxon>Solanoideae</taxon>
        <taxon>Solaneae</taxon>
        <taxon>Solanum</taxon>
    </lineage>
</organism>
<keyword evidence="1" id="KW-1133">Transmembrane helix</keyword>
<protein>
    <submittedName>
        <fullName evidence="2">Uncharacterized protein</fullName>
    </submittedName>
</protein>
<gene>
    <name evidence="2" type="ORF">MTR67_051121</name>
</gene>